<dbReference type="GO" id="GO:0005886">
    <property type="term" value="C:plasma membrane"/>
    <property type="evidence" value="ECO:0007669"/>
    <property type="project" value="UniProtKB-SubCell"/>
</dbReference>
<dbReference type="Pfam" id="PF00672">
    <property type="entry name" value="HAMP"/>
    <property type="match status" value="1"/>
</dbReference>
<evidence type="ECO:0000259" key="12">
    <source>
        <dbReference type="PROSITE" id="PS50885"/>
    </source>
</evidence>
<dbReference type="Pfam" id="PF02518">
    <property type="entry name" value="HATPase_c"/>
    <property type="match status" value="1"/>
</dbReference>
<dbReference type="Gene3D" id="1.10.287.130">
    <property type="match status" value="1"/>
</dbReference>
<dbReference type="RefSeq" id="WP_180550580.1">
    <property type="nucleotide sequence ID" value="NZ_JACCKX010000001.1"/>
</dbReference>
<gene>
    <name evidence="13" type="ORF">H0I39_11580</name>
</gene>
<evidence type="ECO:0000256" key="2">
    <source>
        <dbReference type="ARBA" id="ARBA00004651"/>
    </source>
</evidence>
<dbReference type="EMBL" id="JACCKX010000001">
    <property type="protein sequence ID" value="NZA02230.1"/>
    <property type="molecule type" value="Genomic_DNA"/>
</dbReference>
<dbReference type="PANTHER" id="PTHR44936:SF10">
    <property type="entry name" value="SENSOR PROTEIN RSTB"/>
    <property type="match status" value="1"/>
</dbReference>
<dbReference type="PROSITE" id="PS50885">
    <property type="entry name" value="HAMP"/>
    <property type="match status" value="1"/>
</dbReference>
<feature type="domain" description="Histidine kinase" evidence="11">
    <location>
        <begin position="208"/>
        <end position="412"/>
    </location>
</feature>
<dbReference type="InterPro" id="IPR003660">
    <property type="entry name" value="HAMP_dom"/>
</dbReference>
<proteinExistence type="predicted"/>
<keyword evidence="14" id="KW-1185">Reference proteome</keyword>
<keyword evidence="10" id="KW-1133">Transmembrane helix</keyword>
<name>A0A853IXD6_9BURK</name>
<dbReference type="InterPro" id="IPR050980">
    <property type="entry name" value="2C_sensor_his_kinase"/>
</dbReference>
<evidence type="ECO:0000256" key="3">
    <source>
        <dbReference type="ARBA" id="ARBA00012438"/>
    </source>
</evidence>
<feature type="transmembrane region" description="Helical" evidence="10">
    <location>
        <begin position="121"/>
        <end position="140"/>
    </location>
</feature>
<protein>
    <recommendedName>
        <fullName evidence="3">histidine kinase</fullName>
        <ecNumber evidence="3">2.7.13.3</ecNumber>
    </recommendedName>
</protein>
<evidence type="ECO:0000256" key="4">
    <source>
        <dbReference type="ARBA" id="ARBA00022475"/>
    </source>
</evidence>
<keyword evidence="7" id="KW-0547">Nucleotide-binding</keyword>
<comment type="subcellular location">
    <subcellularLocation>
        <location evidence="2">Cell membrane</location>
        <topology evidence="2">Multi-pass membrane protein</topology>
    </subcellularLocation>
</comment>
<evidence type="ECO:0000313" key="13">
    <source>
        <dbReference type="EMBL" id="NZA02230.1"/>
    </source>
</evidence>
<dbReference type="PANTHER" id="PTHR44936">
    <property type="entry name" value="SENSOR PROTEIN CREC"/>
    <property type="match status" value="1"/>
</dbReference>
<keyword evidence="9" id="KW-0067">ATP-binding</keyword>
<dbReference type="GO" id="GO:0005524">
    <property type="term" value="F:ATP binding"/>
    <property type="evidence" value="ECO:0007669"/>
    <property type="project" value="UniProtKB-KW"/>
</dbReference>
<feature type="domain" description="HAMP" evidence="12">
    <location>
        <begin position="141"/>
        <end position="193"/>
    </location>
</feature>
<dbReference type="SMART" id="SM00304">
    <property type="entry name" value="HAMP"/>
    <property type="match status" value="2"/>
</dbReference>
<dbReference type="AlphaFoldDB" id="A0A853IXD6"/>
<keyword evidence="8" id="KW-0418">Kinase</keyword>
<dbReference type="SMART" id="SM00387">
    <property type="entry name" value="HATPase_c"/>
    <property type="match status" value="1"/>
</dbReference>
<dbReference type="Gene3D" id="6.10.340.10">
    <property type="match status" value="1"/>
</dbReference>
<dbReference type="EC" id="2.7.13.3" evidence="3"/>
<dbReference type="PRINTS" id="PR00344">
    <property type="entry name" value="BCTRLSENSOR"/>
</dbReference>
<dbReference type="SUPFAM" id="SSF158472">
    <property type="entry name" value="HAMP domain-like"/>
    <property type="match status" value="1"/>
</dbReference>
<evidence type="ECO:0000256" key="5">
    <source>
        <dbReference type="ARBA" id="ARBA00022553"/>
    </source>
</evidence>
<dbReference type="CDD" id="cd00082">
    <property type="entry name" value="HisKA"/>
    <property type="match status" value="1"/>
</dbReference>
<dbReference type="CDD" id="cd06225">
    <property type="entry name" value="HAMP"/>
    <property type="match status" value="1"/>
</dbReference>
<dbReference type="InterPro" id="IPR004358">
    <property type="entry name" value="Sig_transdc_His_kin-like_C"/>
</dbReference>
<keyword evidence="10" id="KW-0812">Transmembrane</keyword>
<accession>A0A853IXD6</accession>
<dbReference type="InterPro" id="IPR036097">
    <property type="entry name" value="HisK_dim/P_sf"/>
</dbReference>
<evidence type="ECO:0000259" key="11">
    <source>
        <dbReference type="PROSITE" id="PS50109"/>
    </source>
</evidence>
<comment type="caution">
    <text evidence="13">The sequence shown here is derived from an EMBL/GenBank/DDBJ whole genome shotgun (WGS) entry which is preliminary data.</text>
</comment>
<dbReference type="CDD" id="cd00075">
    <property type="entry name" value="HATPase"/>
    <property type="match status" value="1"/>
</dbReference>
<evidence type="ECO:0000256" key="1">
    <source>
        <dbReference type="ARBA" id="ARBA00000085"/>
    </source>
</evidence>
<dbReference type="SMART" id="SM00388">
    <property type="entry name" value="HisKA"/>
    <property type="match status" value="1"/>
</dbReference>
<evidence type="ECO:0000256" key="6">
    <source>
        <dbReference type="ARBA" id="ARBA00022679"/>
    </source>
</evidence>
<dbReference type="InterPro" id="IPR005467">
    <property type="entry name" value="His_kinase_dom"/>
</dbReference>
<dbReference type="Proteomes" id="UP000589716">
    <property type="component" value="Unassembled WGS sequence"/>
</dbReference>
<dbReference type="InterPro" id="IPR003594">
    <property type="entry name" value="HATPase_dom"/>
</dbReference>
<dbReference type="GO" id="GO:0000155">
    <property type="term" value="F:phosphorelay sensor kinase activity"/>
    <property type="evidence" value="ECO:0007669"/>
    <property type="project" value="InterPro"/>
</dbReference>
<keyword evidence="6" id="KW-0808">Transferase</keyword>
<dbReference type="InterPro" id="IPR036890">
    <property type="entry name" value="HATPase_C_sf"/>
</dbReference>
<dbReference type="PROSITE" id="PS50109">
    <property type="entry name" value="HIS_KIN"/>
    <property type="match status" value="1"/>
</dbReference>
<feature type="transmembrane region" description="Helical" evidence="10">
    <location>
        <begin position="12"/>
        <end position="34"/>
    </location>
</feature>
<evidence type="ECO:0000256" key="7">
    <source>
        <dbReference type="ARBA" id="ARBA00022741"/>
    </source>
</evidence>
<dbReference type="Gene3D" id="3.30.565.10">
    <property type="entry name" value="Histidine kinase-like ATPase, C-terminal domain"/>
    <property type="match status" value="1"/>
</dbReference>
<comment type="catalytic activity">
    <reaction evidence="1">
        <text>ATP + protein L-histidine = ADP + protein N-phospho-L-histidine.</text>
        <dbReference type="EC" id="2.7.13.3"/>
    </reaction>
</comment>
<evidence type="ECO:0000256" key="8">
    <source>
        <dbReference type="ARBA" id="ARBA00022777"/>
    </source>
</evidence>
<keyword evidence="10" id="KW-0472">Membrane</keyword>
<keyword evidence="5" id="KW-0597">Phosphoprotein</keyword>
<dbReference type="InterPro" id="IPR003661">
    <property type="entry name" value="HisK_dim/P_dom"/>
</dbReference>
<evidence type="ECO:0000256" key="9">
    <source>
        <dbReference type="ARBA" id="ARBA00022840"/>
    </source>
</evidence>
<evidence type="ECO:0000313" key="14">
    <source>
        <dbReference type="Proteomes" id="UP000589716"/>
    </source>
</evidence>
<dbReference type="Pfam" id="PF00512">
    <property type="entry name" value="HisKA"/>
    <property type="match status" value="1"/>
</dbReference>
<dbReference type="SUPFAM" id="SSF55874">
    <property type="entry name" value="ATPase domain of HSP90 chaperone/DNA topoisomerase II/histidine kinase"/>
    <property type="match status" value="1"/>
</dbReference>
<reference evidence="13 14" key="1">
    <citation type="submission" date="2020-07" db="EMBL/GenBank/DDBJ databases">
        <authorList>
            <person name="Maaloum M."/>
        </authorList>
    </citation>
    <scope>NUCLEOTIDE SEQUENCE [LARGE SCALE GENOMIC DNA]</scope>
    <source>
        <strain evidence="13 14">GCS-AN-3</strain>
    </source>
</reference>
<sequence>MKPANPIARKLYLRIWLAVAGSVALLSLLVGWAWHQAEEQRDRQPPTPREVVVRNAAGDVIGSAEAQPRRVPGQGFEFVVTLEDGEVLTLQMPPRNRTAAGGRPRRGSDHPLAWLRPPYGFWWTLGLAGLGVMIGVFPVARRLTQRLEGLQRGVQRWGEGDLSVRLPEGGHDEVADLSRRFNAAAERVQSLMASQAALLQSQKSLLANASHELRSPLARIRMAIELVGAQGSPTARAEIQRNIAELDQLVDEILLASRLDAREADMGTVEPVDLIGLVAEESARVGAALEVPDGSGDIIVPGVAKLLRRAVRNLLENAARHGSAGQVSAGLSLADGHAELHVDDRGPGVPEAQRERIFEPFYRLPGASERDGGVGLGLALVRSIAVRHGGSAHCDNRPGGGARFTLRLPVVKSTPEQSQNVRKNTLFLFCVMDSREQGSVAALRAV</sequence>
<evidence type="ECO:0000256" key="10">
    <source>
        <dbReference type="SAM" id="Phobius"/>
    </source>
</evidence>
<dbReference type="SUPFAM" id="SSF47384">
    <property type="entry name" value="Homodimeric domain of signal transducing histidine kinase"/>
    <property type="match status" value="1"/>
</dbReference>
<organism evidence="13 14">
    <name type="scientific">Ottowia beijingensis</name>
    <dbReference type="NCBI Taxonomy" id="1207057"/>
    <lineage>
        <taxon>Bacteria</taxon>
        <taxon>Pseudomonadati</taxon>
        <taxon>Pseudomonadota</taxon>
        <taxon>Betaproteobacteria</taxon>
        <taxon>Burkholderiales</taxon>
        <taxon>Comamonadaceae</taxon>
        <taxon>Ottowia</taxon>
    </lineage>
</organism>
<keyword evidence="4" id="KW-1003">Cell membrane</keyword>